<dbReference type="HOGENOM" id="CLU_2352247_0_0_1"/>
<reference evidence="1 2" key="1">
    <citation type="submission" date="2014-04" db="EMBL/GenBank/DDBJ databases">
        <title>Evolutionary Origins and Diversification of the Mycorrhizal Mutualists.</title>
        <authorList>
            <consortium name="DOE Joint Genome Institute"/>
            <consortium name="Mycorrhizal Genomics Consortium"/>
            <person name="Kohler A."/>
            <person name="Kuo A."/>
            <person name="Nagy L.G."/>
            <person name="Floudas D."/>
            <person name="Copeland A."/>
            <person name="Barry K.W."/>
            <person name="Cichocki N."/>
            <person name="Veneault-Fourrey C."/>
            <person name="LaButti K."/>
            <person name="Lindquist E.A."/>
            <person name="Lipzen A."/>
            <person name="Lundell T."/>
            <person name="Morin E."/>
            <person name="Murat C."/>
            <person name="Riley R."/>
            <person name="Ohm R."/>
            <person name="Sun H."/>
            <person name="Tunlid A."/>
            <person name="Henrissat B."/>
            <person name="Grigoriev I.V."/>
            <person name="Hibbett D.S."/>
            <person name="Martin F."/>
        </authorList>
    </citation>
    <scope>NUCLEOTIDE SEQUENCE [LARGE SCALE GENOMIC DNA]</scope>
    <source>
        <strain evidence="1 2">FD-317 M1</strain>
    </source>
</reference>
<feature type="non-terminal residue" evidence="1">
    <location>
        <position position="97"/>
    </location>
</feature>
<protein>
    <submittedName>
        <fullName evidence="1">Uncharacterized protein</fullName>
    </submittedName>
</protein>
<dbReference type="AlphaFoldDB" id="A0A0D0C9H4"/>
<organism evidence="1 2">
    <name type="scientific">Collybiopsis luxurians FD-317 M1</name>
    <dbReference type="NCBI Taxonomy" id="944289"/>
    <lineage>
        <taxon>Eukaryota</taxon>
        <taxon>Fungi</taxon>
        <taxon>Dikarya</taxon>
        <taxon>Basidiomycota</taxon>
        <taxon>Agaricomycotina</taxon>
        <taxon>Agaricomycetes</taxon>
        <taxon>Agaricomycetidae</taxon>
        <taxon>Agaricales</taxon>
        <taxon>Marasmiineae</taxon>
        <taxon>Omphalotaceae</taxon>
        <taxon>Collybiopsis</taxon>
        <taxon>Collybiopsis luxurians</taxon>
    </lineage>
</organism>
<evidence type="ECO:0000313" key="2">
    <source>
        <dbReference type="Proteomes" id="UP000053593"/>
    </source>
</evidence>
<proteinExistence type="predicted"/>
<keyword evidence="2" id="KW-1185">Reference proteome</keyword>
<name>A0A0D0C9H4_9AGAR</name>
<dbReference type="Proteomes" id="UP000053593">
    <property type="component" value="Unassembled WGS sequence"/>
</dbReference>
<accession>A0A0D0C9H4</accession>
<evidence type="ECO:0000313" key="1">
    <source>
        <dbReference type="EMBL" id="KIK54617.1"/>
    </source>
</evidence>
<dbReference type="EMBL" id="KN834814">
    <property type="protein sequence ID" value="KIK54617.1"/>
    <property type="molecule type" value="Genomic_DNA"/>
</dbReference>
<gene>
    <name evidence="1" type="ORF">GYMLUDRAFT_48537</name>
</gene>
<sequence length="97" mass="11317">MVYTNKCSTSWFRTINNRLCISPLLPMHNSDPLSRSLHLHTRFNVRHFSDTATSLSELKELQSLKMATFDGRLSRHPIMIPFPFPVVLIQYMTKQKP</sequence>